<feature type="transmembrane region" description="Helical" evidence="10">
    <location>
        <begin position="404"/>
        <end position="428"/>
    </location>
</feature>
<name>A0AAW2I8A2_9NEOP</name>
<dbReference type="InterPro" id="IPR037272">
    <property type="entry name" value="SNS_sf"/>
</dbReference>
<feature type="transmembrane region" description="Helical" evidence="10">
    <location>
        <begin position="535"/>
        <end position="557"/>
    </location>
</feature>
<feature type="transmembrane region" description="Helical" evidence="10">
    <location>
        <begin position="324"/>
        <end position="343"/>
    </location>
</feature>
<dbReference type="SUPFAM" id="SSF161070">
    <property type="entry name" value="SNF-like"/>
    <property type="match status" value="1"/>
</dbReference>
<evidence type="ECO:0000256" key="9">
    <source>
        <dbReference type="PIRSR" id="PIRSR600175-2"/>
    </source>
</evidence>
<feature type="binding site" evidence="8">
    <location>
        <position position="79"/>
    </location>
    <ligand>
        <name>Na(+)</name>
        <dbReference type="ChEBI" id="CHEBI:29101"/>
        <label>1</label>
    </ligand>
</feature>
<keyword evidence="8" id="KW-0915">Sodium</keyword>
<keyword evidence="9" id="KW-1015">Disulfide bond</keyword>
<evidence type="ECO:0000256" key="2">
    <source>
        <dbReference type="ARBA" id="ARBA00006459"/>
    </source>
</evidence>
<feature type="transmembrane region" description="Helical" evidence="10">
    <location>
        <begin position="578"/>
        <end position="596"/>
    </location>
</feature>
<sequence length="671" mass="75877">MAEVAQEPPSVTPQGKVNFCMKVINCLMCHPNNPEFPKTKFSKKIVNCLKPVQDESGPGDQPKREAWENRCQFFMSTLGMAVGLGSIWRFPVLAYKMGGATFVIIYMAVIMLLGNALFFYEVSSGQYTSKGPLRVYDKVPPFKGIGMAMIVYSYFFCTYYIHMVSFALYYFFACFTNPLPWTYCPDETKERPDPVTCTPFSENLKSGFRGVICGNTSLEVDEDLFCSNDQYMRSQMEKCCNAIPGINETECPIYMNATNICSTKEYPSAYYWSHSVIKEYRMSEEHYGYLGEVNGGLVLTSFLAWAICYIGLYKGLRSLGIMMYILVPLPYVILVTMFVVAVIQEGAIDGLKKLFIPDFYSFINIDVWRTATEQAFYSVGVAMGPLITFGSYQRFNSPSHIDGTLVCVSIVLTGILCCLVVFSVLGFLSAKTGRGFEDVVSAGPGLVFIVYPESLELLPASAFFAALFYLMLINLGISSVTGIIESVSSAVYDIWPKTRRYKYVVNLLVILSSFFIGISITARGGLLVYEAFDTYAAGMTLIPLCTLELLTGFVYGIGRLCEDISFMIGFYPNRYYRYIWMLGPIVLTGIFVYGLVKFELKEHWKIWTHLLSWFLFWMIVSNILVTFIVVVIKYAVKKDIKNVFKPPPDHGPEDLEKRAERETYSVKRKIF</sequence>
<dbReference type="GO" id="GO:0046872">
    <property type="term" value="F:metal ion binding"/>
    <property type="evidence" value="ECO:0007669"/>
    <property type="project" value="UniProtKB-KW"/>
</dbReference>
<keyword evidence="7 10" id="KW-0472">Membrane</keyword>
<feature type="binding site" evidence="8">
    <location>
        <position position="378"/>
    </location>
    <ligand>
        <name>Na(+)</name>
        <dbReference type="ChEBI" id="CHEBI:29101"/>
        <label>1</label>
    </ligand>
</feature>
<evidence type="ECO:0000256" key="8">
    <source>
        <dbReference type="PIRSR" id="PIRSR600175-1"/>
    </source>
</evidence>
<keyword evidence="3" id="KW-0813">Transport</keyword>
<feature type="transmembrane region" description="Helical" evidence="10">
    <location>
        <begin position="616"/>
        <end position="636"/>
    </location>
</feature>
<dbReference type="GO" id="GO:0005283">
    <property type="term" value="F:amino acid:sodium symporter activity"/>
    <property type="evidence" value="ECO:0007669"/>
    <property type="project" value="TreeGrafter"/>
</dbReference>
<reference evidence="11" key="1">
    <citation type="journal article" date="2024" name="Gigascience">
        <title>Chromosome-level genome of the poultry shaft louse Menopon gallinae provides insight into the host-switching and adaptive evolution of parasitic lice.</title>
        <authorList>
            <person name="Xu Y."/>
            <person name="Ma L."/>
            <person name="Liu S."/>
            <person name="Liang Y."/>
            <person name="Liu Q."/>
            <person name="He Z."/>
            <person name="Tian L."/>
            <person name="Duan Y."/>
            <person name="Cai W."/>
            <person name="Li H."/>
            <person name="Song F."/>
        </authorList>
    </citation>
    <scope>NUCLEOTIDE SEQUENCE</scope>
    <source>
        <strain evidence="11">Cailab_2023a</strain>
    </source>
</reference>
<feature type="binding site" evidence="8">
    <location>
        <position position="82"/>
    </location>
    <ligand>
        <name>Na(+)</name>
        <dbReference type="ChEBI" id="CHEBI:29101"/>
        <label>1</label>
    </ligand>
</feature>
<dbReference type="PROSITE" id="PS50267">
    <property type="entry name" value="NA_NEUROTRAN_SYMP_3"/>
    <property type="match status" value="1"/>
</dbReference>
<dbReference type="GO" id="GO:0089718">
    <property type="term" value="P:amino acid import across plasma membrane"/>
    <property type="evidence" value="ECO:0007669"/>
    <property type="project" value="TreeGrafter"/>
</dbReference>
<comment type="subcellular location">
    <subcellularLocation>
        <location evidence="1">Membrane</location>
        <topology evidence="1">Multi-pass membrane protein</topology>
    </subcellularLocation>
</comment>
<evidence type="ECO:0000256" key="7">
    <source>
        <dbReference type="ARBA" id="ARBA00023136"/>
    </source>
</evidence>
<keyword evidence="6 10" id="KW-1133">Transmembrane helix</keyword>
<comment type="caution">
    <text evidence="11">The sequence shown here is derived from an EMBL/GenBank/DDBJ whole genome shotgun (WGS) entry which is preliminary data.</text>
</comment>
<feature type="transmembrane region" description="Helical" evidence="10">
    <location>
        <begin position="97"/>
        <end position="120"/>
    </location>
</feature>
<feature type="transmembrane region" description="Helical" evidence="10">
    <location>
        <begin position="73"/>
        <end position="91"/>
    </location>
</feature>
<keyword evidence="5" id="KW-0769">Symport</keyword>
<evidence type="ECO:0000256" key="5">
    <source>
        <dbReference type="ARBA" id="ARBA00022847"/>
    </source>
</evidence>
<feature type="transmembrane region" description="Helical" evidence="10">
    <location>
        <begin position="293"/>
        <end position="312"/>
    </location>
</feature>
<feature type="binding site" evidence="8">
    <location>
        <position position="479"/>
    </location>
    <ligand>
        <name>Na(+)</name>
        <dbReference type="ChEBI" id="CHEBI:29101"/>
        <label>1</label>
    </ligand>
</feature>
<dbReference type="InterPro" id="IPR000175">
    <property type="entry name" value="Na/ntran_symport"/>
</dbReference>
<feature type="transmembrane region" description="Helical" evidence="10">
    <location>
        <begin position="504"/>
        <end position="529"/>
    </location>
</feature>
<organism evidence="11">
    <name type="scientific">Menopon gallinae</name>
    <name type="common">poultry shaft louse</name>
    <dbReference type="NCBI Taxonomy" id="328185"/>
    <lineage>
        <taxon>Eukaryota</taxon>
        <taxon>Metazoa</taxon>
        <taxon>Ecdysozoa</taxon>
        <taxon>Arthropoda</taxon>
        <taxon>Hexapoda</taxon>
        <taxon>Insecta</taxon>
        <taxon>Pterygota</taxon>
        <taxon>Neoptera</taxon>
        <taxon>Paraneoptera</taxon>
        <taxon>Psocodea</taxon>
        <taxon>Troctomorpha</taxon>
        <taxon>Phthiraptera</taxon>
        <taxon>Amblycera</taxon>
        <taxon>Menoponidae</taxon>
        <taxon>Menopon</taxon>
    </lineage>
</organism>
<feature type="transmembrane region" description="Helical" evidence="10">
    <location>
        <begin position="151"/>
        <end position="172"/>
    </location>
</feature>
<dbReference type="AlphaFoldDB" id="A0AAW2I8A2"/>
<feature type="binding site" evidence="8">
    <location>
        <position position="81"/>
    </location>
    <ligand>
        <name>Na(+)</name>
        <dbReference type="ChEBI" id="CHEBI:29101"/>
        <label>1</label>
    </ligand>
</feature>
<proteinExistence type="inferred from homology"/>
<dbReference type="PANTHER" id="PTHR11616:SF236">
    <property type="entry name" value="TRANSPORTER"/>
    <property type="match status" value="1"/>
</dbReference>
<feature type="transmembrane region" description="Helical" evidence="10">
    <location>
        <begin position="375"/>
        <end position="392"/>
    </location>
</feature>
<keyword evidence="8" id="KW-0479">Metal-binding</keyword>
<evidence type="ECO:0000313" key="11">
    <source>
        <dbReference type="EMBL" id="KAL0278607.1"/>
    </source>
</evidence>
<comment type="similarity">
    <text evidence="2">Belongs to the sodium:neurotransmitter symporter (SNF) (TC 2.A.22) family.</text>
</comment>
<keyword evidence="4 10" id="KW-0812">Transmembrane</keyword>
<accession>A0AAW2I8A2</accession>
<feature type="disulfide bond" evidence="9">
    <location>
        <begin position="184"/>
        <end position="197"/>
    </location>
</feature>
<feature type="binding site" evidence="8">
    <location>
        <position position="475"/>
    </location>
    <ligand>
        <name>Na(+)</name>
        <dbReference type="ChEBI" id="CHEBI:29101"/>
        <label>1</label>
    </ligand>
</feature>
<dbReference type="GO" id="GO:0005886">
    <property type="term" value="C:plasma membrane"/>
    <property type="evidence" value="ECO:0007669"/>
    <property type="project" value="TreeGrafter"/>
</dbReference>
<evidence type="ECO:0000256" key="6">
    <source>
        <dbReference type="ARBA" id="ARBA00022989"/>
    </source>
</evidence>
<feature type="transmembrane region" description="Helical" evidence="10">
    <location>
        <begin position="462"/>
        <end position="484"/>
    </location>
</feature>
<evidence type="ECO:0000256" key="10">
    <source>
        <dbReference type="SAM" id="Phobius"/>
    </source>
</evidence>
<evidence type="ECO:0000256" key="1">
    <source>
        <dbReference type="ARBA" id="ARBA00004141"/>
    </source>
</evidence>
<evidence type="ECO:0000256" key="3">
    <source>
        <dbReference type="ARBA" id="ARBA00022448"/>
    </source>
</evidence>
<dbReference type="GO" id="GO:0015179">
    <property type="term" value="F:L-amino acid transmembrane transporter activity"/>
    <property type="evidence" value="ECO:0007669"/>
    <property type="project" value="TreeGrafter"/>
</dbReference>
<dbReference type="PRINTS" id="PR00176">
    <property type="entry name" value="NANEUSMPORT"/>
</dbReference>
<dbReference type="Pfam" id="PF00209">
    <property type="entry name" value="SNF"/>
    <property type="match status" value="2"/>
</dbReference>
<evidence type="ECO:0000256" key="4">
    <source>
        <dbReference type="ARBA" id="ARBA00022692"/>
    </source>
</evidence>
<protein>
    <submittedName>
        <fullName evidence="11">Uncharacterized protein</fullName>
    </submittedName>
</protein>
<dbReference type="EMBL" id="JARGDH010000001">
    <property type="protein sequence ID" value="KAL0278607.1"/>
    <property type="molecule type" value="Genomic_DNA"/>
</dbReference>
<gene>
    <name evidence="11" type="ORF">PYX00_000380</name>
</gene>
<dbReference type="GO" id="GO:0015187">
    <property type="term" value="F:glycine transmembrane transporter activity"/>
    <property type="evidence" value="ECO:0007669"/>
    <property type="project" value="TreeGrafter"/>
</dbReference>
<dbReference type="PANTHER" id="PTHR11616">
    <property type="entry name" value="SODIUM/CHLORIDE DEPENDENT TRANSPORTER"/>
    <property type="match status" value="1"/>
</dbReference>